<name>A0A5E7ECV7_PSEFL</name>
<dbReference type="Proteomes" id="UP000381093">
    <property type="component" value="Unassembled WGS sequence"/>
</dbReference>
<protein>
    <submittedName>
        <fullName evidence="1">Uncharacterized protein</fullName>
    </submittedName>
</protein>
<sequence length="281" mass="28535" precursor="true">MNINTPIKALVRNLAIAPVAGDVQRPAAFPCKWLAFTRTGIAVPLIAMLGACSSLPSDSSGSNDVLEMVGAMLGVAAGSVTTYQTGSVSQGQSVMESFWSAVGFGESDLGTGGETDFYTPSSGSASDDVMSSINTLAATATGSSSGMGSAGGQSARSSRFSFTSANCPSDMEGLRQYLTTAETKSDPAFFSRTAVDMVSQAGSSDIAIAELAAQSESYREQLVVAEQAASDTDSGMGGGCSEASGIHCSSKHASDLFNDGIIANDYAKAVVMCNKAAGIVQ</sequence>
<accession>A0A5E7ECV7</accession>
<dbReference type="EMBL" id="CABVHW010000018">
    <property type="protein sequence ID" value="VVO24590.1"/>
    <property type="molecule type" value="Genomic_DNA"/>
</dbReference>
<evidence type="ECO:0000313" key="1">
    <source>
        <dbReference type="EMBL" id="VVO24590.1"/>
    </source>
</evidence>
<proteinExistence type="predicted"/>
<dbReference type="AlphaFoldDB" id="A0A5E7ECV7"/>
<reference evidence="1 2" key="1">
    <citation type="submission" date="2019-09" db="EMBL/GenBank/DDBJ databases">
        <authorList>
            <person name="Chandra G."/>
            <person name="Truman W A."/>
        </authorList>
    </citation>
    <scope>NUCLEOTIDE SEQUENCE [LARGE SCALE GENOMIC DNA]</scope>
    <source>
        <strain evidence="1">PS710</strain>
    </source>
</reference>
<dbReference type="RefSeq" id="WP_150766465.1">
    <property type="nucleotide sequence ID" value="NZ_CABVHW010000018.1"/>
</dbReference>
<evidence type="ECO:0000313" key="2">
    <source>
        <dbReference type="Proteomes" id="UP000381093"/>
    </source>
</evidence>
<gene>
    <name evidence="1" type="ORF">PS710_04522</name>
</gene>
<organism evidence="1 2">
    <name type="scientific">Pseudomonas fluorescens</name>
    <dbReference type="NCBI Taxonomy" id="294"/>
    <lineage>
        <taxon>Bacteria</taxon>
        <taxon>Pseudomonadati</taxon>
        <taxon>Pseudomonadota</taxon>
        <taxon>Gammaproteobacteria</taxon>
        <taxon>Pseudomonadales</taxon>
        <taxon>Pseudomonadaceae</taxon>
        <taxon>Pseudomonas</taxon>
    </lineage>
</organism>